<protein>
    <recommendedName>
        <fullName evidence="1">BPL/LPL catalytic domain-containing protein</fullName>
    </recommendedName>
</protein>
<keyword evidence="3" id="KW-1185">Reference proteome</keyword>
<dbReference type="InterPro" id="IPR045864">
    <property type="entry name" value="aa-tRNA-synth_II/BPL/LPL"/>
</dbReference>
<dbReference type="PROSITE" id="PS51733">
    <property type="entry name" value="BPL_LPL_CATALYTIC"/>
    <property type="match status" value="1"/>
</dbReference>
<dbReference type="SUPFAM" id="SSF55681">
    <property type="entry name" value="Class II aaRS and biotin synthetases"/>
    <property type="match status" value="1"/>
</dbReference>
<dbReference type="GO" id="GO:0005737">
    <property type="term" value="C:cytoplasm"/>
    <property type="evidence" value="ECO:0007669"/>
    <property type="project" value="TreeGrafter"/>
</dbReference>
<proteinExistence type="predicted"/>
<name>A0AAN8WCX2_HALRR</name>
<dbReference type="Proteomes" id="UP001381693">
    <property type="component" value="Unassembled WGS sequence"/>
</dbReference>
<dbReference type="GO" id="GO:0004077">
    <property type="term" value="F:biotin--[biotin carboxyl-carrier protein] ligase activity"/>
    <property type="evidence" value="ECO:0007669"/>
    <property type="project" value="TreeGrafter"/>
</dbReference>
<dbReference type="PANTHER" id="PTHR12835:SF5">
    <property type="entry name" value="BIOTIN--PROTEIN LIGASE"/>
    <property type="match status" value="1"/>
</dbReference>
<dbReference type="PANTHER" id="PTHR12835">
    <property type="entry name" value="BIOTIN PROTEIN LIGASE"/>
    <property type="match status" value="1"/>
</dbReference>
<accession>A0AAN8WCX2</accession>
<gene>
    <name evidence="2" type="ORF">SK128_020642</name>
</gene>
<organism evidence="2 3">
    <name type="scientific">Halocaridina rubra</name>
    <name type="common">Hawaiian red shrimp</name>
    <dbReference type="NCBI Taxonomy" id="373956"/>
    <lineage>
        <taxon>Eukaryota</taxon>
        <taxon>Metazoa</taxon>
        <taxon>Ecdysozoa</taxon>
        <taxon>Arthropoda</taxon>
        <taxon>Crustacea</taxon>
        <taxon>Multicrustacea</taxon>
        <taxon>Malacostraca</taxon>
        <taxon>Eumalacostraca</taxon>
        <taxon>Eucarida</taxon>
        <taxon>Decapoda</taxon>
        <taxon>Pleocyemata</taxon>
        <taxon>Caridea</taxon>
        <taxon>Atyoidea</taxon>
        <taxon>Atyidae</taxon>
        <taxon>Halocaridina</taxon>
    </lineage>
</organism>
<evidence type="ECO:0000313" key="3">
    <source>
        <dbReference type="Proteomes" id="UP001381693"/>
    </source>
</evidence>
<dbReference type="Gene3D" id="3.30.930.10">
    <property type="entry name" value="Bira Bifunctional Protein, Domain 2"/>
    <property type="match status" value="1"/>
</dbReference>
<sequence length="209" mass="23341">MFTIQLHIELSSTLGQYLSFIQHLIAIAVADAVRDQQGYEDIAVSLKWPNDIYIGSEIKIGGVIVEATTIGNEVIANVGCGVNLSNSNPTYCINDAIRQHNRENGTRLAEIEREVFVARTFNAFERLLDDFQRDGPPAVLSKYYRYWLHSGATVVVQNENFQLESAVITGVDNYGFLEAQLISGSSITLHPDGNSFNMMEGLIYSKYQR</sequence>
<evidence type="ECO:0000313" key="2">
    <source>
        <dbReference type="EMBL" id="KAK7047991.1"/>
    </source>
</evidence>
<dbReference type="InterPro" id="IPR004143">
    <property type="entry name" value="BPL_LPL_catalytic"/>
</dbReference>
<comment type="caution">
    <text evidence="2">The sequence shown here is derived from an EMBL/GenBank/DDBJ whole genome shotgun (WGS) entry which is preliminary data.</text>
</comment>
<evidence type="ECO:0000259" key="1">
    <source>
        <dbReference type="PROSITE" id="PS51733"/>
    </source>
</evidence>
<reference evidence="2 3" key="1">
    <citation type="submission" date="2023-11" db="EMBL/GenBank/DDBJ databases">
        <title>Halocaridina rubra genome assembly.</title>
        <authorList>
            <person name="Smith C."/>
        </authorList>
    </citation>
    <scope>NUCLEOTIDE SEQUENCE [LARGE SCALE GENOMIC DNA]</scope>
    <source>
        <strain evidence="2">EP-1</strain>
        <tissue evidence="2">Whole</tissue>
    </source>
</reference>
<feature type="domain" description="BPL/LPL catalytic" evidence="1">
    <location>
        <begin position="1"/>
        <end position="132"/>
    </location>
</feature>
<dbReference type="AlphaFoldDB" id="A0AAN8WCX2"/>
<dbReference type="Pfam" id="PF03099">
    <property type="entry name" value="BPL_LplA_LipB"/>
    <property type="match status" value="1"/>
</dbReference>
<dbReference type="EMBL" id="JAXCGZ010021538">
    <property type="protein sequence ID" value="KAK7047991.1"/>
    <property type="molecule type" value="Genomic_DNA"/>
</dbReference>